<dbReference type="InterPro" id="IPR052709">
    <property type="entry name" value="Transposase-MT_Hybrid"/>
</dbReference>
<keyword evidence="3" id="KW-1185">Reference proteome</keyword>
<comment type="caution">
    <text evidence="2">The sequence shown here is derived from an EMBL/GenBank/DDBJ whole genome shotgun (WGS) entry which is preliminary data.</text>
</comment>
<name>A0AAU9UK80_EUPED</name>
<keyword evidence="1" id="KW-0812">Transmembrane</keyword>
<dbReference type="GO" id="GO:0003676">
    <property type="term" value="F:nucleic acid binding"/>
    <property type="evidence" value="ECO:0007669"/>
    <property type="project" value="InterPro"/>
</dbReference>
<dbReference type="InterPro" id="IPR036397">
    <property type="entry name" value="RNaseH_sf"/>
</dbReference>
<evidence type="ECO:0000256" key="1">
    <source>
        <dbReference type="SAM" id="Phobius"/>
    </source>
</evidence>
<feature type="transmembrane region" description="Helical" evidence="1">
    <location>
        <begin position="168"/>
        <end position="188"/>
    </location>
</feature>
<dbReference type="EMBL" id="CAKOGL010000019">
    <property type="protein sequence ID" value="CAH2098388.1"/>
    <property type="molecule type" value="Genomic_DNA"/>
</dbReference>
<dbReference type="Proteomes" id="UP001153954">
    <property type="component" value="Unassembled WGS sequence"/>
</dbReference>
<dbReference type="Gene3D" id="3.30.420.10">
    <property type="entry name" value="Ribonuclease H-like superfamily/Ribonuclease H"/>
    <property type="match status" value="1"/>
</dbReference>
<sequence>MSQDQTKARQVLWNVKVLITVFCDCRGVMYQEFKSYFYRVARSTRNINCKLCAICTKQSTRNHPDLWKKKNWHLQHDNVPAHTSLLVPEFLTENNAVMLLQPPYSPLARCAFFLFPKLKKPMKGRRYATIEDIKTASKEELTKIAKNDFFKCFEDWKKRWHKGIISKGEYFVGDNIILYMMMIMIVQFS</sequence>
<reference evidence="2" key="1">
    <citation type="submission" date="2022-03" db="EMBL/GenBank/DDBJ databases">
        <authorList>
            <person name="Tunstrom K."/>
        </authorList>
    </citation>
    <scope>NUCLEOTIDE SEQUENCE</scope>
</reference>
<gene>
    <name evidence="2" type="ORF">EEDITHA_LOCUS13504</name>
</gene>
<dbReference type="PANTHER" id="PTHR46060">
    <property type="entry name" value="MARINER MOS1 TRANSPOSASE-LIKE PROTEIN"/>
    <property type="match status" value="1"/>
</dbReference>
<organism evidence="2 3">
    <name type="scientific">Euphydryas editha</name>
    <name type="common">Edith's checkerspot</name>
    <dbReference type="NCBI Taxonomy" id="104508"/>
    <lineage>
        <taxon>Eukaryota</taxon>
        <taxon>Metazoa</taxon>
        <taxon>Ecdysozoa</taxon>
        <taxon>Arthropoda</taxon>
        <taxon>Hexapoda</taxon>
        <taxon>Insecta</taxon>
        <taxon>Pterygota</taxon>
        <taxon>Neoptera</taxon>
        <taxon>Endopterygota</taxon>
        <taxon>Lepidoptera</taxon>
        <taxon>Glossata</taxon>
        <taxon>Ditrysia</taxon>
        <taxon>Papilionoidea</taxon>
        <taxon>Nymphalidae</taxon>
        <taxon>Nymphalinae</taxon>
        <taxon>Euphydryas</taxon>
    </lineage>
</organism>
<protein>
    <recommendedName>
        <fullName evidence="4">Transposase</fullName>
    </recommendedName>
</protein>
<proteinExistence type="predicted"/>
<accession>A0AAU9UK80</accession>
<dbReference type="AlphaFoldDB" id="A0AAU9UK80"/>
<evidence type="ECO:0000313" key="2">
    <source>
        <dbReference type="EMBL" id="CAH2098388.1"/>
    </source>
</evidence>
<keyword evidence="1" id="KW-0472">Membrane</keyword>
<keyword evidence="1" id="KW-1133">Transmembrane helix</keyword>
<dbReference type="PANTHER" id="PTHR46060:SF1">
    <property type="entry name" value="MARINER MOS1 TRANSPOSASE-LIKE PROTEIN"/>
    <property type="match status" value="1"/>
</dbReference>
<evidence type="ECO:0008006" key="4">
    <source>
        <dbReference type="Google" id="ProtNLM"/>
    </source>
</evidence>
<evidence type="ECO:0000313" key="3">
    <source>
        <dbReference type="Proteomes" id="UP001153954"/>
    </source>
</evidence>